<keyword evidence="2" id="KW-1185">Reference proteome</keyword>
<protein>
    <submittedName>
        <fullName evidence="1">Uncharacterized protein</fullName>
    </submittedName>
</protein>
<sequence>MKVSVTACFKNDFHPFDCGGNPPCTLLENGTVLTKQPGLYGRDYFLIFGKLKVPRSCYRSEYEAGVMPLDAMANLPDRCYSYLLQEWMNICNIRDSFKESQISLNKLLGLEISQSRFEVISRESAINYDLMLNHD</sequence>
<dbReference type="OrthoDB" id="5484191at2"/>
<organism evidence="1 2">
    <name type="scientific">Desulfamplus magnetovallimortis</name>
    <dbReference type="NCBI Taxonomy" id="1246637"/>
    <lineage>
        <taxon>Bacteria</taxon>
        <taxon>Pseudomonadati</taxon>
        <taxon>Thermodesulfobacteriota</taxon>
        <taxon>Desulfobacteria</taxon>
        <taxon>Desulfobacterales</taxon>
        <taxon>Desulfobacteraceae</taxon>
        <taxon>Desulfamplus</taxon>
    </lineage>
</organism>
<accession>A0A1W1HBR1</accession>
<proteinExistence type="predicted"/>
<gene>
    <name evidence="1" type="ORF">MTBBW1_20015</name>
</gene>
<dbReference type="EMBL" id="FWEV01000112">
    <property type="protein sequence ID" value="SLM29818.1"/>
    <property type="molecule type" value="Genomic_DNA"/>
</dbReference>
<name>A0A1W1HBR1_9BACT</name>
<evidence type="ECO:0000313" key="2">
    <source>
        <dbReference type="Proteomes" id="UP000191931"/>
    </source>
</evidence>
<dbReference type="Proteomes" id="UP000191931">
    <property type="component" value="Unassembled WGS sequence"/>
</dbReference>
<reference evidence="1 2" key="1">
    <citation type="submission" date="2017-03" db="EMBL/GenBank/DDBJ databases">
        <authorList>
            <person name="Afonso C.L."/>
            <person name="Miller P.J."/>
            <person name="Scott M.A."/>
            <person name="Spackman E."/>
            <person name="Goraichik I."/>
            <person name="Dimitrov K.M."/>
            <person name="Suarez D.L."/>
            <person name="Swayne D.E."/>
        </authorList>
    </citation>
    <scope>NUCLEOTIDE SEQUENCE [LARGE SCALE GENOMIC DNA]</scope>
    <source>
        <strain evidence="1">PRJEB14757</strain>
    </source>
</reference>
<dbReference type="AlphaFoldDB" id="A0A1W1HBR1"/>
<dbReference type="RefSeq" id="WP_080797669.1">
    <property type="nucleotide sequence ID" value="NZ_LT828540.1"/>
</dbReference>
<evidence type="ECO:0000313" key="1">
    <source>
        <dbReference type="EMBL" id="SLM29818.1"/>
    </source>
</evidence>